<comment type="similarity">
    <text evidence="13">Belongs to the thiamine-phosphate synthase family.</text>
</comment>
<name>A0A432YW19_9GAMM</name>
<evidence type="ECO:0000256" key="12">
    <source>
        <dbReference type="ARBA" id="ARBA00047883"/>
    </source>
</evidence>
<accession>A0A432YW19</accession>
<dbReference type="GO" id="GO:0005524">
    <property type="term" value="F:ATP binding"/>
    <property type="evidence" value="ECO:0007669"/>
    <property type="project" value="UniProtKB-KW"/>
</dbReference>
<keyword evidence="4" id="KW-0547">Nucleotide-binding</keyword>
<protein>
    <recommendedName>
        <fullName evidence="13">Thiamine-phosphate synthase</fullName>
        <shortName evidence="13">TP synthase</shortName>
        <shortName evidence="13">TPS</shortName>
        <ecNumber evidence="13">2.5.1.3</ecNumber>
    </recommendedName>
    <alternativeName>
        <fullName evidence="13">Thiamine-phosphate pyrophosphorylase</fullName>
        <shortName evidence="13">TMP pyrophosphorylase</shortName>
        <shortName evidence="13">TMP-PPase</shortName>
    </alternativeName>
</protein>
<dbReference type="EMBL" id="PIQA01000001">
    <property type="protein sequence ID" value="RUO67506.1"/>
    <property type="molecule type" value="Genomic_DNA"/>
</dbReference>
<keyword evidence="9" id="KW-0511">Multifunctional enzyme</keyword>
<evidence type="ECO:0000256" key="7">
    <source>
        <dbReference type="ARBA" id="ARBA00022842"/>
    </source>
</evidence>
<evidence type="ECO:0000259" key="15">
    <source>
        <dbReference type="Pfam" id="PF08543"/>
    </source>
</evidence>
<dbReference type="InterPro" id="IPR004399">
    <property type="entry name" value="HMP/HMP-P_kinase_dom"/>
</dbReference>
<dbReference type="InterPro" id="IPR036206">
    <property type="entry name" value="ThiamineP_synth_sf"/>
</dbReference>
<keyword evidence="3 13" id="KW-0479">Metal-binding</keyword>
<dbReference type="Gene3D" id="3.40.1190.20">
    <property type="match status" value="1"/>
</dbReference>
<comment type="catalytic activity">
    <reaction evidence="10 13">
        <text>4-methyl-5-(2-phosphooxyethyl)-thiazole + 4-amino-2-methyl-5-(diphosphooxymethyl)pyrimidine + H(+) = thiamine phosphate + diphosphate</text>
        <dbReference type="Rhea" id="RHEA:22328"/>
        <dbReference type="ChEBI" id="CHEBI:15378"/>
        <dbReference type="ChEBI" id="CHEBI:33019"/>
        <dbReference type="ChEBI" id="CHEBI:37575"/>
        <dbReference type="ChEBI" id="CHEBI:57841"/>
        <dbReference type="ChEBI" id="CHEBI:58296"/>
        <dbReference type="EC" id="2.5.1.3"/>
    </reaction>
</comment>
<dbReference type="NCBIfam" id="TIGR00693">
    <property type="entry name" value="thiE"/>
    <property type="match status" value="1"/>
</dbReference>
<evidence type="ECO:0000256" key="4">
    <source>
        <dbReference type="ARBA" id="ARBA00022741"/>
    </source>
</evidence>
<keyword evidence="6" id="KW-0067">ATP-binding</keyword>
<dbReference type="PANTHER" id="PTHR20858">
    <property type="entry name" value="PHOSPHOMETHYLPYRIMIDINE KINASE"/>
    <property type="match status" value="1"/>
</dbReference>
<feature type="binding site" evidence="13">
    <location>
        <begin position="480"/>
        <end position="481"/>
    </location>
    <ligand>
        <name>2-[(2R,5Z)-2-carboxy-4-methylthiazol-5(2H)-ylidene]ethyl phosphate</name>
        <dbReference type="ChEBI" id="CHEBI:62899"/>
    </ligand>
</feature>
<evidence type="ECO:0000256" key="8">
    <source>
        <dbReference type="ARBA" id="ARBA00022977"/>
    </source>
</evidence>
<dbReference type="FunFam" id="3.20.20.70:FF:000064">
    <property type="entry name" value="Thiamine-phosphate synthase"/>
    <property type="match status" value="1"/>
</dbReference>
<dbReference type="NCBIfam" id="NF002904">
    <property type="entry name" value="PRK03512.1"/>
    <property type="match status" value="1"/>
</dbReference>
<evidence type="ECO:0000256" key="5">
    <source>
        <dbReference type="ARBA" id="ARBA00022777"/>
    </source>
</evidence>
<dbReference type="EC" id="2.5.1.3" evidence="13"/>
<dbReference type="GO" id="GO:0005829">
    <property type="term" value="C:cytosol"/>
    <property type="evidence" value="ECO:0007669"/>
    <property type="project" value="TreeGrafter"/>
</dbReference>
<dbReference type="RefSeq" id="WP_126751177.1">
    <property type="nucleotide sequence ID" value="NZ_JBHUMT010000016.1"/>
</dbReference>
<feature type="binding site" evidence="13">
    <location>
        <position position="460"/>
    </location>
    <ligand>
        <name>2-[(2R,5Z)-2-carboxy-4-methylthiazol-5(2H)-ylidene]ethyl phosphate</name>
        <dbReference type="ChEBI" id="CHEBI:62899"/>
    </ligand>
</feature>
<feature type="binding site" evidence="13">
    <location>
        <begin position="329"/>
        <end position="333"/>
    </location>
    <ligand>
        <name>4-amino-2-methyl-5-(diphosphooxymethyl)pyrimidine</name>
        <dbReference type="ChEBI" id="CHEBI:57841"/>
    </ligand>
</feature>
<comment type="function">
    <text evidence="13">Condenses 4-methyl-5-(beta-hydroxyethyl)thiazole monophosphate (THZ-P) and 2-methyl-4-amino-5-hydroxymethyl pyrimidine pyrophosphate (HMP-PP) to form thiamine monophosphate (TMP).</text>
</comment>
<dbReference type="InterPro" id="IPR022998">
    <property type="entry name" value="ThiamineP_synth_TenI"/>
</dbReference>
<dbReference type="GO" id="GO:0008972">
    <property type="term" value="F:phosphomethylpyrimidine kinase activity"/>
    <property type="evidence" value="ECO:0007669"/>
    <property type="project" value="InterPro"/>
</dbReference>
<dbReference type="InterPro" id="IPR013785">
    <property type="entry name" value="Aldolase_TIM"/>
</dbReference>
<feature type="binding site" evidence="13">
    <location>
        <position position="400"/>
    </location>
    <ligand>
        <name>4-amino-2-methyl-5-(diphosphooxymethyl)pyrimidine</name>
        <dbReference type="ChEBI" id="CHEBI:57841"/>
    </ligand>
</feature>
<dbReference type="InterPro" id="IPR013749">
    <property type="entry name" value="PM/HMP-P_kinase-1"/>
</dbReference>
<dbReference type="GO" id="GO:0009228">
    <property type="term" value="P:thiamine biosynthetic process"/>
    <property type="evidence" value="ECO:0007669"/>
    <property type="project" value="UniProtKB-KW"/>
</dbReference>
<dbReference type="Proteomes" id="UP000288361">
    <property type="component" value="Unassembled WGS sequence"/>
</dbReference>
<dbReference type="GO" id="GO:0009229">
    <property type="term" value="P:thiamine diphosphate biosynthetic process"/>
    <property type="evidence" value="ECO:0007669"/>
    <property type="project" value="UniProtKB-UniRule"/>
</dbReference>
<evidence type="ECO:0000256" key="9">
    <source>
        <dbReference type="ARBA" id="ARBA00023268"/>
    </source>
</evidence>
<dbReference type="SUPFAM" id="SSF51391">
    <property type="entry name" value="Thiamin phosphate synthase"/>
    <property type="match status" value="1"/>
</dbReference>
<dbReference type="InterPro" id="IPR034291">
    <property type="entry name" value="TMP_synthase"/>
</dbReference>
<dbReference type="AlphaFoldDB" id="A0A432YW19"/>
<dbReference type="GO" id="GO:0000287">
    <property type="term" value="F:magnesium ion binding"/>
    <property type="evidence" value="ECO:0007669"/>
    <property type="project" value="UniProtKB-UniRule"/>
</dbReference>
<keyword evidence="7 13" id="KW-0460">Magnesium</keyword>
<feature type="binding site" evidence="13">
    <location>
        <position position="429"/>
    </location>
    <ligand>
        <name>4-amino-2-methyl-5-(diphosphooxymethyl)pyrimidine</name>
        <dbReference type="ChEBI" id="CHEBI:57841"/>
    </ligand>
</feature>
<dbReference type="UniPathway" id="UPA00060">
    <property type="reaction ID" value="UER00138"/>
</dbReference>
<comment type="pathway">
    <text evidence="1 13">Cofactor biosynthesis; thiamine diphosphate biosynthesis; thiamine phosphate from 4-amino-2-methyl-5-diphosphomethylpyrimidine and 4-methyl-5-(2-phosphoethyl)-thiazole: step 1/1.</text>
</comment>
<evidence type="ECO:0000256" key="6">
    <source>
        <dbReference type="ARBA" id="ARBA00022840"/>
    </source>
</evidence>
<evidence type="ECO:0000256" key="11">
    <source>
        <dbReference type="ARBA" id="ARBA00047851"/>
    </source>
</evidence>
<comment type="catalytic activity">
    <reaction evidence="11 13">
        <text>2-(2-carboxy-4-methylthiazol-5-yl)ethyl phosphate + 4-amino-2-methyl-5-(diphosphooxymethyl)pyrimidine + 2 H(+) = thiamine phosphate + CO2 + diphosphate</text>
        <dbReference type="Rhea" id="RHEA:47848"/>
        <dbReference type="ChEBI" id="CHEBI:15378"/>
        <dbReference type="ChEBI" id="CHEBI:16526"/>
        <dbReference type="ChEBI" id="CHEBI:33019"/>
        <dbReference type="ChEBI" id="CHEBI:37575"/>
        <dbReference type="ChEBI" id="CHEBI:57841"/>
        <dbReference type="ChEBI" id="CHEBI:62890"/>
        <dbReference type="EC" id="2.5.1.3"/>
    </reaction>
</comment>
<feature type="domain" description="Pyridoxamine kinase/Phosphomethylpyrimidine kinase" evidence="15">
    <location>
        <begin position="18"/>
        <end position="271"/>
    </location>
</feature>
<feature type="binding site" evidence="13">
    <location>
        <begin position="426"/>
        <end position="428"/>
    </location>
    <ligand>
        <name>2-[(2R,5Z)-2-carboxy-4-methylthiazol-5(2H)-ylidene]ethyl phosphate</name>
        <dbReference type="ChEBI" id="CHEBI:62899"/>
    </ligand>
</feature>
<dbReference type="GO" id="GO:0008902">
    <property type="term" value="F:hydroxymethylpyrimidine kinase activity"/>
    <property type="evidence" value="ECO:0007669"/>
    <property type="project" value="TreeGrafter"/>
</dbReference>
<dbReference type="NCBIfam" id="TIGR00097">
    <property type="entry name" value="HMP-P_kinase"/>
    <property type="match status" value="1"/>
</dbReference>
<dbReference type="HAMAP" id="MF_00097">
    <property type="entry name" value="TMP_synthase"/>
    <property type="match status" value="1"/>
</dbReference>
<organism evidence="16 17">
    <name type="scientific">Idiomarina piscisalsi</name>
    <dbReference type="NCBI Taxonomy" id="1096243"/>
    <lineage>
        <taxon>Bacteria</taxon>
        <taxon>Pseudomonadati</taxon>
        <taxon>Pseudomonadota</taxon>
        <taxon>Gammaproteobacteria</taxon>
        <taxon>Alteromonadales</taxon>
        <taxon>Idiomarinaceae</taxon>
        <taxon>Idiomarina</taxon>
    </lineage>
</organism>
<dbReference type="Pfam" id="PF08543">
    <property type="entry name" value="Phos_pyr_kin"/>
    <property type="match status" value="1"/>
</dbReference>
<comment type="caution">
    <text evidence="16">The sequence shown here is derived from an EMBL/GenBank/DDBJ whole genome shotgun (WGS) entry which is preliminary data.</text>
</comment>
<sequence>MTDAPSERPVVWTIAGSDSGGGAGIQADLNTFRSFSCHGCSVITTVTAQNSVEVMGLYELSGNAIEKQLNCLLNDLPPAAIKIGLLSNHEQLDVVVEFLQRWPDTVKRPFVVWDPVMITTQNDTLSTLTLAQSHRLLALVDLITPNTDELSWLAGTEVSDKISALNAVSEVIKKGANSVLVTGVETEQYGKNKIVDIYLSKRPLLDEPYLVYSQEKVATNNNHGTGCTLSSAIAAASAQGYPTEDAITLANAYVHQGLLRASGIGKGPGPVAHTLWPNNLKHFPHIEATNLPAPTSAFPKLNKSPGLYPVVDSFKWVQHLLQLGVRTLQLRIKGKPSDSIELEIKRSIELARSYQAQLFINDHWQLAIKHGAYGVHLGQEDLQTADLQALHSYGLRLGISTHSYTEILIALRYTPSYIALGHIFATQTKEMPSKPQGLERLARYVALLKPTGIPTVAIGGISKERIAKVKQTGVNGIALVSAITKAANTEAAINELHQELEAAHVD</sequence>
<evidence type="ECO:0000259" key="14">
    <source>
        <dbReference type="Pfam" id="PF02581"/>
    </source>
</evidence>
<comment type="cofactor">
    <cofactor evidence="13">
        <name>Mg(2+)</name>
        <dbReference type="ChEBI" id="CHEBI:18420"/>
    </cofactor>
    <text evidence="13">Binds 1 Mg(2+) ion per subunit.</text>
</comment>
<feature type="binding site" evidence="13">
    <location>
        <position position="361"/>
    </location>
    <ligand>
        <name>4-amino-2-methyl-5-(diphosphooxymethyl)pyrimidine</name>
        <dbReference type="ChEBI" id="CHEBI:57841"/>
    </ligand>
</feature>
<feature type="domain" description="Thiamine phosphate synthase/TenI" evidence="14">
    <location>
        <begin position="313"/>
        <end position="483"/>
    </location>
</feature>
<reference evidence="16 17" key="1">
    <citation type="journal article" date="2011" name="Front. Microbiol.">
        <title>Genomic signatures of strain selection and enhancement in Bacillus atrophaeus var. globigii, a historical biowarfare simulant.</title>
        <authorList>
            <person name="Gibbons H.S."/>
            <person name="Broomall S.M."/>
            <person name="McNew L.A."/>
            <person name="Daligault H."/>
            <person name="Chapman C."/>
            <person name="Bruce D."/>
            <person name="Karavis M."/>
            <person name="Krepps M."/>
            <person name="McGregor P.A."/>
            <person name="Hong C."/>
            <person name="Park K.H."/>
            <person name="Akmal A."/>
            <person name="Feldman A."/>
            <person name="Lin J.S."/>
            <person name="Chang W.E."/>
            <person name="Higgs B.W."/>
            <person name="Demirev P."/>
            <person name="Lindquist J."/>
            <person name="Liem A."/>
            <person name="Fochler E."/>
            <person name="Read T.D."/>
            <person name="Tapia R."/>
            <person name="Johnson S."/>
            <person name="Bishop-Lilly K.A."/>
            <person name="Detter C."/>
            <person name="Han C."/>
            <person name="Sozhamannan S."/>
            <person name="Rosenzweig C.N."/>
            <person name="Skowronski E.W."/>
        </authorList>
    </citation>
    <scope>NUCLEOTIDE SEQUENCE [LARGE SCALE GENOMIC DNA]</scope>
    <source>
        <strain evidence="16 17">TPS4-2</strain>
    </source>
</reference>
<dbReference type="PANTHER" id="PTHR20858:SF17">
    <property type="entry name" value="HYDROXYMETHYLPYRIMIDINE_PHOSPHOMETHYLPYRIMIDINE KINASE THI20-RELATED"/>
    <property type="match status" value="1"/>
</dbReference>
<evidence type="ECO:0000256" key="1">
    <source>
        <dbReference type="ARBA" id="ARBA00005165"/>
    </source>
</evidence>
<keyword evidence="2 13" id="KW-0808">Transferase</keyword>
<dbReference type="CDD" id="cd00564">
    <property type="entry name" value="TMP_TenI"/>
    <property type="match status" value="1"/>
</dbReference>
<keyword evidence="8 13" id="KW-0784">Thiamine biosynthesis</keyword>
<gene>
    <name evidence="13" type="primary">thiE</name>
    <name evidence="16" type="ORF">CWI73_01155</name>
</gene>
<feature type="binding site" evidence="13">
    <location>
        <position position="362"/>
    </location>
    <ligand>
        <name>Mg(2+)</name>
        <dbReference type="ChEBI" id="CHEBI:18420"/>
    </ligand>
</feature>
<proteinExistence type="inferred from homology"/>
<evidence type="ECO:0000256" key="2">
    <source>
        <dbReference type="ARBA" id="ARBA00022679"/>
    </source>
</evidence>
<evidence type="ECO:0000313" key="17">
    <source>
        <dbReference type="Proteomes" id="UP000288361"/>
    </source>
</evidence>
<keyword evidence="5" id="KW-0418">Kinase</keyword>
<evidence type="ECO:0000256" key="10">
    <source>
        <dbReference type="ARBA" id="ARBA00047334"/>
    </source>
</evidence>
<evidence type="ECO:0000256" key="13">
    <source>
        <dbReference type="HAMAP-Rule" id="MF_00097"/>
    </source>
</evidence>
<dbReference type="GO" id="GO:0004789">
    <property type="term" value="F:thiamine-phosphate diphosphorylase activity"/>
    <property type="evidence" value="ECO:0007669"/>
    <property type="project" value="UniProtKB-UniRule"/>
</dbReference>
<evidence type="ECO:0000256" key="3">
    <source>
        <dbReference type="ARBA" id="ARBA00022723"/>
    </source>
</evidence>
<comment type="catalytic activity">
    <reaction evidence="12 13">
        <text>2-[(2R,5Z)-2-carboxy-4-methylthiazol-5(2H)-ylidene]ethyl phosphate + 4-amino-2-methyl-5-(diphosphooxymethyl)pyrimidine + 2 H(+) = thiamine phosphate + CO2 + diphosphate</text>
        <dbReference type="Rhea" id="RHEA:47844"/>
        <dbReference type="ChEBI" id="CHEBI:15378"/>
        <dbReference type="ChEBI" id="CHEBI:16526"/>
        <dbReference type="ChEBI" id="CHEBI:33019"/>
        <dbReference type="ChEBI" id="CHEBI:37575"/>
        <dbReference type="ChEBI" id="CHEBI:57841"/>
        <dbReference type="ChEBI" id="CHEBI:62899"/>
        <dbReference type="EC" id="2.5.1.3"/>
    </reaction>
</comment>
<feature type="binding site" evidence="13">
    <location>
        <position position="381"/>
    </location>
    <ligand>
        <name>Mg(2+)</name>
        <dbReference type="ChEBI" id="CHEBI:18420"/>
    </ligand>
</feature>
<evidence type="ECO:0000313" key="16">
    <source>
        <dbReference type="EMBL" id="RUO67506.1"/>
    </source>
</evidence>
<dbReference type="Pfam" id="PF02581">
    <property type="entry name" value="TMP-TENI"/>
    <property type="match status" value="1"/>
</dbReference>
<dbReference type="SUPFAM" id="SSF53613">
    <property type="entry name" value="Ribokinase-like"/>
    <property type="match status" value="1"/>
</dbReference>
<dbReference type="CDD" id="cd01169">
    <property type="entry name" value="HMPP_kinase"/>
    <property type="match status" value="1"/>
</dbReference>
<dbReference type="Gene3D" id="3.20.20.70">
    <property type="entry name" value="Aldolase class I"/>
    <property type="match status" value="1"/>
</dbReference>
<dbReference type="InterPro" id="IPR029056">
    <property type="entry name" value="Ribokinase-like"/>
</dbReference>